<dbReference type="PANTHER" id="PTHR37342:SF1">
    <property type="entry name" value="CHROMOSOME 11 OPEN READING FRAME 52"/>
    <property type="match status" value="1"/>
</dbReference>
<reference evidence="2" key="2">
    <citation type="submission" date="2025-09" db="UniProtKB">
        <authorList>
            <consortium name="Ensembl"/>
        </authorList>
    </citation>
    <scope>IDENTIFICATION</scope>
</reference>
<dbReference type="Pfam" id="PF15147">
    <property type="entry name" value="DUF4578"/>
    <property type="match status" value="1"/>
</dbReference>
<feature type="compositionally biased region" description="Basic residues" evidence="1">
    <location>
        <begin position="34"/>
        <end position="44"/>
    </location>
</feature>
<name>A0A8C9NUX1_SPEDA</name>
<dbReference type="PANTHER" id="PTHR37342">
    <property type="entry name" value="HYPOTHETICAL PROTEIN LOC689959"/>
    <property type="match status" value="1"/>
</dbReference>
<dbReference type="InterPro" id="IPR028106">
    <property type="entry name" value="DUF4578"/>
</dbReference>
<protein>
    <submittedName>
        <fullName evidence="2">Chromosome 11 open reading frame 52</fullName>
    </submittedName>
</protein>
<evidence type="ECO:0000313" key="2">
    <source>
        <dbReference type="Ensembl" id="ENSSDAP00000000304.1"/>
    </source>
</evidence>
<dbReference type="Proteomes" id="UP000694422">
    <property type="component" value="Unplaced"/>
</dbReference>
<reference evidence="2" key="1">
    <citation type="submission" date="2025-08" db="UniProtKB">
        <authorList>
            <consortium name="Ensembl"/>
        </authorList>
    </citation>
    <scope>IDENTIFICATION</scope>
</reference>
<evidence type="ECO:0000313" key="3">
    <source>
        <dbReference type="Proteomes" id="UP000694422"/>
    </source>
</evidence>
<keyword evidence="3" id="KW-1185">Reference proteome</keyword>
<dbReference type="Ensembl" id="ENSSDAT00000000375.1">
    <property type="protein sequence ID" value="ENSSDAP00000000304.1"/>
    <property type="gene ID" value="ENSSDAG00000000368.1"/>
</dbReference>
<dbReference type="GO" id="GO:0070062">
    <property type="term" value="C:extracellular exosome"/>
    <property type="evidence" value="ECO:0007669"/>
    <property type="project" value="TreeGrafter"/>
</dbReference>
<sequence length="138" mass="15928">MGKQLCSPGDYAMGNQLCCRGSWSCPSTFQKKKKKGSQARRTLKKQQQQLQQNCTKDHEIRGHMYEQVLQQPKSQKRNQDLKLEESNLHYADIQVNSLTQTRSASEVKHWYLENATEYATLCFPQATPRYDSKNGTLV</sequence>
<proteinExistence type="predicted"/>
<organism evidence="2 3">
    <name type="scientific">Spermophilus dauricus</name>
    <name type="common">Daurian ground squirrel</name>
    <dbReference type="NCBI Taxonomy" id="99837"/>
    <lineage>
        <taxon>Eukaryota</taxon>
        <taxon>Metazoa</taxon>
        <taxon>Chordata</taxon>
        <taxon>Craniata</taxon>
        <taxon>Vertebrata</taxon>
        <taxon>Euteleostomi</taxon>
        <taxon>Mammalia</taxon>
        <taxon>Eutheria</taxon>
        <taxon>Euarchontoglires</taxon>
        <taxon>Glires</taxon>
        <taxon>Rodentia</taxon>
        <taxon>Sciuromorpha</taxon>
        <taxon>Sciuridae</taxon>
        <taxon>Xerinae</taxon>
        <taxon>Marmotini</taxon>
        <taxon>Spermophilus</taxon>
    </lineage>
</organism>
<dbReference type="AlphaFoldDB" id="A0A8C9NUX1"/>
<accession>A0A8C9NUX1</accession>
<feature type="region of interest" description="Disordered" evidence="1">
    <location>
        <begin position="34"/>
        <end position="55"/>
    </location>
</feature>
<evidence type="ECO:0000256" key="1">
    <source>
        <dbReference type="SAM" id="MobiDB-lite"/>
    </source>
</evidence>